<accession>A0ABT5Z6J4</accession>
<reference evidence="1 2" key="1">
    <citation type="submission" date="2023-03" db="EMBL/GenBank/DDBJ databases">
        <title>Draft genome sequence of type strain Streptomyces ferralitis JCM 14344.</title>
        <authorList>
            <person name="Klaysubun C."/>
            <person name="Duangmal K."/>
        </authorList>
    </citation>
    <scope>NUCLEOTIDE SEQUENCE [LARGE SCALE GENOMIC DNA]</scope>
    <source>
        <strain evidence="1 2">JCM 14344</strain>
    </source>
</reference>
<comment type="caution">
    <text evidence="1">The sequence shown here is derived from an EMBL/GenBank/DDBJ whole genome shotgun (WGS) entry which is preliminary data.</text>
</comment>
<gene>
    <name evidence="1" type="ORF">P2L57_28180</name>
</gene>
<proteinExistence type="predicted"/>
<keyword evidence="2" id="KW-1185">Reference proteome</keyword>
<dbReference type="Proteomes" id="UP001220022">
    <property type="component" value="Unassembled WGS sequence"/>
</dbReference>
<sequence>MRKASDNTETGLSHGQVAADKLNAALRDAGFTLPTVRGAYPVLGKAMVSMGNAPADLVTRLAEWLQERA</sequence>
<evidence type="ECO:0000313" key="1">
    <source>
        <dbReference type="EMBL" id="MDF2259451.1"/>
    </source>
</evidence>
<protein>
    <submittedName>
        <fullName evidence="1">Uncharacterized protein</fullName>
    </submittedName>
</protein>
<organism evidence="1 2">
    <name type="scientific">Streptantibioticus ferralitis</name>
    <dbReference type="NCBI Taxonomy" id="236510"/>
    <lineage>
        <taxon>Bacteria</taxon>
        <taxon>Bacillati</taxon>
        <taxon>Actinomycetota</taxon>
        <taxon>Actinomycetes</taxon>
        <taxon>Kitasatosporales</taxon>
        <taxon>Streptomycetaceae</taxon>
        <taxon>Streptantibioticus</taxon>
    </lineage>
</organism>
<evidence type="ECO:0000313" key="2">
    <source>
        <dbReference type="Proteomes" id="UP001220022"/>
    </source>
</evidence>
<name>A0ABT5Z6J4_9ACTN</name>
<dbReference type="EMBL" id="JARHTQ010000023">
    <property type="protein sequence ID" value="MDF2259451.1"/>
    <property type="molecule type" value="Genomic_DNA"/>
</dbReference>
<dbReference type="RefSeq" id="WP_275819051.1">
    <property type="nucleotide sequence ID" value="NZ_BAAANM010000002.1"/>
</dbReference>